<gene>
    <name evidence="1" type="ORF">CLTEP_27250</name>
</gene>
<keyword evidence="2" id="KW-1185">Reference proteome</keyword>
<dbReference type="AlphaFoldDB" id="A0A151APE8"/>
<dbReference type="STRING" id="1121338.CLTEP_27250"/>
<reference evidence="1 2" key="1">
    <citation type="submission" date="2016-02" db="EMBL/GenBank/DDBJ databases">
        <title>Genome sequence of Clostridium tepidiprofundi DSM 19306.</title>
        <authorList>
            <person name="Poehlein A."/>
            <person name="Daniel R."/>
        </authorList>
    </citation>
    <scope>NUCLEOTIDE SEQUENCE [LARGE SCALE GENOMIC DNA]</scope>
    <source>
        <strain evidence="1 2">DSM 19306</strain>
    </source>
</reference>
<protein>
    <submittedName>
        <fullName evidence="1">Uncharacterized protein</fullName>
    </submittedName>
</protein>
<evidence type="ECO:0000313" key="1">
    <source>
        <dbReference type="EMBL" id="KYH29440.1"/>
    </source>
</evidence>
<evidence type="ECO:0000313" key="2">
    <source>
        <dbReference type="Proteomes" id="UP000075531"/>
    </source>
</evidence>
<dbReference type="PATRIC" id="fig|1121338.3.peg.2858"/>
<comment type="caution">
    <text evidence="1">The sequence shown here is derived from an EMBL/GenBank/DDBJ whole genome shotgun (WGS) entry which is preliminary data.</text>
</comment>
<proteinExistence type="predicted"/>
<name>A0A151APE8_9CLOT</name>
<accession>A0A151APE8</accession>
<organism evidence="1 2">
    <name type="scientific">Clostridium tepidiprofundi DSM 19306</name>
    <dbReference type="NCBI Taxonomy" id="1121338"/>
    <lineage>
        <taxon>Bacteria</taxon>
        <taxon>Bacillati</taxon>
        <taxon>Bacillota</taxon>
        <taxon>Clostridia</taxon>
        <taxon>Eubacteriales</taxon>
        <taxon>Clostridiaceae</taxon>
        <taxon>Clostridium</taxon>
    </lineage>
</organism>
<sequence length="282" mass="33315">MLGGIYVVFYEEADNNVLKIVKSYIKFGERIRVSKSIKLGNKLYREIIINKKFFNKLSNEAVGYLYIDENNNIVDDENIKKEIAKISYFAEMFLDDSNPNSLKSALLSDEDMQKDRNTYKEALEALEGLIKDGLDEGEKIIHILENMPDLRMKNDEKLREVIYIASEFIDENNYFDDKICKELRSKYVDAMLVNFEKVKLVASGARYYDNIKKSAEKKRKRLSVRFNSKVTIPIFRLDYILSYFKRIIRTYECILKMSNSEYIKRMSTIERENINKKIELIR</sequence>
<dbReference type="EMBL" id="LTBA01000088">
    <property type="protein sequence ID" value="KYH29440.1"/>
    <property type="molecule type" value="Genomic_DNA"/>
</dbReference>
<dbReference type="Proteomes" id="UP000075531">
    <property type="component" value="Unassembled WGS sequence"/>
</dbReference>